<name>D7W9W7_9CORY</name>
<dbReference type="InterPro" id="IPR003615">
    <property type="entry name" value="HNH_nuc"/>
</dbReference>
<dbReference type="Proteomes" id="UP000004208">
    <property type="component" value="Unassembled WGS sequence"/>
</dbReference>
<dbReference type="RefSeq" id="WP_005288445.1">
    <property type="nucleotide sequence ID" value="NZ_CM000961.1"/>
</dbReference>
<feature type="compositionally biased region" description="Low complexity" evidence="1">
    <location>
        <begin position="503"/>
        <end position="521"/>
    </location>
</feature>
<dbReference type="OrthoDB" id="4398180at2"/>
<evidence type="ECO:0000256" key="1">
    <source>
        <dbReference type="SAM" id="MobiDB-lite"/>
    </source>
</evidence>
<feature type="region of interest" description="Disordered" evidence="1">
    <location>
        <begin position="264"/>
        <end position="291"/>
    </location>
</feature>
<reference evidence="3" key="1">
    <citation type="submission" date="2010-06" db="EMBL/GenBank/DDBJ databases">
        <authorList>
            <person name="Muzny D."/>
            <person name="Qin X."/>
            <person name="Buhay C."/>
            <person name="Dugan-Rocha S."/>
            <person name="Ding Y."/>
            <person name="Chen G."/>
            <person name="Hawes A."/>
            <person name="Holder M."/>
            <person name="Jhangiani S."/>
            <person name="Johnson A."/>
            <person name="Khan Z."/>
            <person name="Li Z."/>
            <person name="Liu W."/>
            <person name="Liu X."/>
            <person name="Perez L."/>
            <person name="Shen H."/>
            <person name="Wang Q."/>
            <person name="Watt J."/>
            <person name="Xi L."/>
            <person name="Xin Y."/>
            <person name="Zhou J."/>
            <person name="Deng J."/>
            <person name="Jiang H."/>
            <person name="Liu Y."/>
            <person name="Qu J."/>
            <person name="Song X.-Z."/>
            <person name="Zhang L."/>
            <person name="Villasana D."/>
            <person name="Johnson A."/>
            <person name="Liu J."/>
            <person name="Liyanage D."/>
            <person name="Lorensuhewa L."/>
            <person name="Robinson T."/>
            <person name="Song A."/>
            <person name="Song B.-B."/>
            <person name="Dinh H."/>
            <person name="Thornton R."/>
            <person name="Coyle M."/>
            <person name="Francisco L."/>
            <person name="Jackson L."/>
            <person name="Javaid M."/>
            <person name="Korchina V."/>
            <person name="Kovar C."/>
            <person name="Mata R."/>
            <person name="Mathew T."/>
            <person name="Ngo R."/>
            <person name="Nguyen L."/>
            <person name="Nguyen N."/>
            <person name="Okwuonu G."/>
            <person name="Ongeri F."/>
            <person name="Pham C."/>
            <person name="Simmons D."/>
            <person name="Wilczek-Boney K."/>
            <person name="Hale W."/>
            <person name="Jakkamsetti A."/>
            <person name="Pham P."/>
            <person name="Ruth R."/>
            <person name="San Lucas F."/>
            <person name="Warren J."/>
            <person name="Zhang J."/>
            <person name="Zhao Z."/>
            <person name="Zhou C."/>
            <person name="Zhu D."/>
            <person name="Lee S."/>
            <person name="Bess C."/>
            <person name="Blankenburg K."/>
            <person name="Forbes L."/>
            <person name="Fu Q."/>
            <person name="Gubbala S."/>
            <person name="Hirani K."/>
            <person name="Jayaseelan J.C."/>
            <person name="Lara F."/>
            <person name="Munidasa M."/>
            <person name="Palculict T."/>
            <person name="Patil S."/>
            <person name="Pu L.-L."/>
            <person name="Saada N."/>
            <person name="Tang L."/>
            <person name="Weissenberger G."/>
            <person name="Zhu Y."/>
            <person name="Hemphill L."/>
            <person name="Shang Y."/>
            <person name="Youmans B."/>
            <person name="Ayvaz T."/>
            <person name="Ross M."/>
            <person name="Santibanez J."/>
            <person name="Aqrawi P."/>
            <person name="Gross S."/>
            <person name="Joshi V."/>
            <person name="Fowler G."/>
            <person name="Nazareth L."/>
            <person name="Reid J."/>
            <person name="Worley K."/>
            <person name="Petrosino J."/>
            <person name="Highlander S."/>
            <person name="Gibbs R."/>
        </authorList>
    </citation>
    <scope>NUCLEOTIDE SEQUENCE [LARGE SCALE GENOMIC DNA]</scope>
    <source>
        <strain evidence="3">ATCC 33030</strain>
    </source>
</reference>
<evidence type="ECO:0000259" key="2">
    <source>
        <dbReference type="SMART" id="SM00507"/>
    </source>
</evidence>
<organism evidence="3 4">
    <name type="scientific">Corynebacterium genitalium ATCC 33030</name>
    <dbReference type="NCBI Taxonomy" id="585529"/>
    <lineage>
        <taxon>Bacteria</taxon>
        <taxon>Bacillati</taxon>
        <taxon>Actinomycetota</taxon>
        <taxon>Actinomycetes</taxon>
        <taxon>Mycobacteriales</taxon>
        <taxon>Corynebacteriaceae</taxon>
        <taxon>Corynebacterium</taxon>
    </lineage>
</organism>
<dbReference type="eggNOG" id="COG1403">
    <property type="taxonomic scope" value="Bacteria"/>
</dbReference>
<dbReference type="Pfam" id="PF02720">
    <property type="entry name" value="DUF222"/>
    <property type="match status" value="1"/>
</dbReference>
<dbReference type="CDD" id="cd00085">
    <property type="entry name" value="HNHc"/>
    <property type="match status" value="1"/>
</dbReference>
<gene>
    <name evidence="3" type="ORF">HMPREF0291_10842</name>
</gene>
<feature type="compositionally biased region" description="Basic and acidic residues" evidence="1">
    <location>
        <begin position="134"/>
        <end position="153"/>
    </location>
</feature>
<feature type="domain" description="HNH nuclease" evidence="2">
    <location>
        <begin position="396"/>
        <end position="448"/>
    </location>
</feature>
<dbReference type="EMBL" id="ACLJ02000001">
    <property type="protein sequence ID" value="EFK55584.1"/>
    <property type="molecule type" value="Genomic_DNA"/>
</dbReference>
<proteinExistence type="predicted"/>
<dbReference type="STRING" id="585529.HMPREF0291_10842"/>
<sequence length="553" mass="59655">MTGRIAQLVDTIGDALAQLRDEFADPSLLSLHDVAAEMERLEEHLNAKALIDASFAYLCDRDNAGRLVGAVHPNAYLTTRLGLSAGEAYDRLARGRDLFAPPVTPEPADTGGDDDGSGGSGFELEFGTDNEETEQARREAEEQARRSQEEARTKAAGVSAEKQNIIRRELDKLLAPARGDRTRIHAQAMDEAASRDVKDLRMFVRRNVDAANRKHAPRNNPNAGFANRAVHIGHRKADGTHEITITATAGDTALFKAHLDKGLAPHTNTGDAQRGNDGTGETGGVTDYRTPPQRHYDQFTTILKAFESGQQKLSGGAASVVIAMTMDDLADTDGYAAGGGLFATNTGIDIDVIDMARLGLGTLDTADSDQANFILQLDSVTAVPLSMGKTRTASIGQRIAMLAVQGVCSWTGCTKPLTECEAHHIFAWILGGLTTMDNLTGLCRQHHRCNNDNRDGTWGKGHMDYDPDTGQAGLVTPGATHMQFNTTDPAHHCAANRIRRRNTTTSITTGSGTSGPTTPTPKTRPDPPLFPPNNTRPRTRKQPRPRAHTHARE</sequence>
<dbReference type="SMART" id="SM00507">
    <property type="entry name" value="HNHc"/>
    <property type="match status" value="1"/>
</dbReference>
<feature type="region of interest" description="Disordered" evidence="1">
    <location>
        <begin position="98"/>
        <end position="160"/>
    </location>
</feature>
<keyword evidence="4" id="KW-1185">Reference proteome</keyword>
<feature type="region of interest" description="Disordered" evidence="1">
    <location>
        <begin position="491"/>
        <end position="553"/>
    </location>
</feature>
<dbReference type="AlphaFoldDB" id="D7W9W7"/>
<dbReference type="HOGENOM" id="CLU_030406_0_0_11"/>
<dbReference type="InterPro" id="IPR003870">
    <property type="entry name" value="DUF222"/>
</dbReference>
<protein>
    <recommendedName>
        <fullName evidence="2">HNH nuclease domain-containing protein</fullName>
    </recommendedName>
</protein>
<dbReference type="Gene3D" id="1.10.30.50">
    <property type="match status" value="1"/>
</dbReference>
<accession>D7W9W7</accession>
<feature type="compositionally biased region" description="Basic residues" evidence="1">
    <location>
        <begin position="537"/>
        <end position="553"/>
    </location>
</feature>
<evidence type="ECO:0000313" key="3">
    <source>
        <dbReference type="EMBL" id="EFK55584.1"/>
    </source>
</evidence>
<evidence type="ECO:0000313" key="4">
    <source>
        <dbReference type="Proteomes" id="UP000004208"/>
    </source>
</evidence>
<comment type="caution">
    <text evidence="3">The sequence shown here is derived from an EMBL/GenBank/DDBJ whole genome shotgun (WGS) entry which is preliminary data.</text>
</comment>